<name>A0A645JE45_9ZZZZ</name>
<comment type="caution">
    <text evidence="1">The sequence shown here is derived from an EMBL/GenBank/DDBJ whole genome shotgun (WGS) entry which is preliminary data.</text>
</comment>
<sequence length="77" mass="8651">MMKKAHAYVPITGPGRGEQPTVRVAAMKQQNDLIVLDILVEGYNPLMFQLTVRKDQSNELARIKFVSLLPKTKDGIK</sequence>
<proteinExistence type="predicted"/>
<protein>
    <submittedName>
        <fullName evidence="1">Uncharacterized protein</fullName>
    </submittedName>
</protein>
<reference evidence="1" key="1">
    <citation type="submission" date="2019-08" db="EMBL/GenBank/DDBJ databases">
        <authorList>
            <person name="Kucharzyk K."/>
            <person name="Murdoch R.W."/>
            <person name="Higgins S."/>
            <person name="Loffler F."/>
        </authorList>
    </citation>
    <scope>NUCLEOTIDE SEQUENCE</scope>
</reference>
<dbReference type="EMBL" id="VSSQ01139380">
    <property type="protein sequence ID" value="MPN61998.1"/>
    <property type="molecule type" value="Genomic_DNA"/>
</dbReference>
<dbReference type="AlphaFoldDB" id="A0A645JE45"/>
<gene>
    <name evidence="1" type="ORF">SDC9_209744</name>
</gene>
<organism evidence="1">
    <name type="scientific">bioreactor metagenome</name>
    <dbReference type="NCBI Taxonomy" id="1076179"/>
    <lineage>
        <taxon>unclassified sequences</taxon>
        <taxon>metagenomes</taxon>
        <taxon>ecological metagenomes</taxon>
    </lineage>
</organism>
<accession>A0A645JE45</accession>
<evidence type="ECO:0000313" key="1">
    <source>
        <dbReference type="EMBL" id="MPN61998.1"/>
    </source>
</evidence>